<accession>A0A3D3R9W8</accession>
<name>A0A3D3R9W8_9PLAN</name>
<protein>
    <submittedName>
        <fullName evidence="1">Uncharacterized protein</fullName>
    </submittedName>
</protein>
<dbReference type="AlphaFoldDB" id="A0A3D3R9W8"/>
<organism evidence="1 2">
    <name type="scientific">Gimesia maris</name>
    <dbReference type="NCBI Taxonomy" id="122"/>
    <lineage>
        <taxon>Bacteria</taxon>
        <taxon>Pseudomonadati</taxon>
        <taxon>Planctomycetota</taxon>
        <taxon>Planctomycetia</taxon>
        <taxon>Planctomycetales</taxon>
        <taxon>Planctomycetaceae</taxon>
        <taxon>Gimesia</taxon>
    </lineage>
</organism>
<evidence type="ECO:0000313" key="1">
    <source>
        <dbReference type="EMBL" id="HCO25396.1"/>
    </source>
</evidence>
<sequence length="435" mass="48941">MEPGHTPAPDSGFSPGLYCKKFRPAEKNRSVSKLILPKIWLIIFLMLFLFRNTEHQRGYANQGSGVPPVLLNREIPRYLTERNFRQALTQPFSASWSNVGIRAILQRIRETQNISIILDRRIDPSRKLKIDLQNQTLEQGLAQIADLIQARCIIVGSNIFIGPDAEVSKLKTLLQLKADALHELADSQNALKSRVIQLSGNHTFHFQDLDTPAEILQNITNSYQIKIDNEQLVPHDLWSNFSLVSVNATESLSLILIQFDLTYEWAGEATGIRLAAVPDKVLIKRTYPLPGKSIDSVTAQIKAQFPDLELTSSGKLLSVQAAMDVHEQIEQLLNPQKTVRPVRAGGGKAVPLNRRKFTLRVKKVPVLAIMQKLEQSGIEFEYDKQELVEADINLLQLIDVAVVDAEADEFFDALFSSFKLDYKMQGVKITLTPQK</sequence>
<gene>
    <name evidence="1" type="ORF">DIT97_21115</name>
</gene>
<proteinExistence type="predicted"/>
<reference evidence="1 2" key="1">
    <citation type="journal article" date="2018" name="Nat. Biotechnol.">
        <title>A standardized bacterial taxonomy based on genome phylogeny substantially revises the tree of life.</title>
        <authorList>
            <person name="Parks D.H."/>
            <person name="Chuvochina M."/>
            <person name="Waite D.W."/>
            <person name="Rinke C."/>
            <person name="Skarshewski A."/>
            <person name="Chaumeil P.A."/>
            <person name="Hugenholtz P."/>
        </authorList>
    </citation>
    <scope>NUCLEOTIDE SEQUENCE [LARGE SCALE GENOMIC DNA]</scope>
    <source>
        <strain evidence="1">UBA9375</strain>
    </source>
</reference>
<comment type="caution">
    <text evidence="1">The sequence shown here is derived from an EMBL/GenBank/DDBJ whole genome shotgun (WGS) entry which is preliminary data.</text>
</comment>
<dbReference type="Proteomes" id="UP000263642">
    <property type="component" value="Unassembled WGS sequence"/>
</dbReference>
<dbReference type="EMBL" id="DQAY01000128">
    <property type="protein sequence ID" value="HCO25396.1"/>
    <property type="molecule type" value="Genomic_DNA"/>
</dbReference>
<evidence type="ECO:0000313" key="2">
    <source>
        <dbReference type="Proteomes" id="UP000263642"/>
    </source>
</evidence>